<evidence type="ECO:0000256" key="3">
    <source>
        <dbReference type="ARBA" id="ARBA00023125"/>
    </source>
</evidence>
<dbReference type="CDD" id="cd00801">
    <property type="entry name" value="INT_P4_C"/>
    <property type="match status" value="1"/>
</dbReference>
<dbReference type="RefSeq" id="WP_305907701.1">
    <property type="nucleotide sequence ID" value="NZ_CP157743.1"/>
</dbReference>
<protein>
    <submittedName>
        <fullName evidence="6">Tyrosine-type recombinase/integrase</fullName>
    </submittedName>
</protein>
<dbReference type="InterPro" id="IPR013762">
    <property type="entry name" value="Integrase-like_cat_sf"/>
</dbReference>
<accession>A0AAU7NRE6</accession>
<dbReference type="EMBL" id="CP157743">
    <property type="protein sequence ID" value="XBS19553.1"/>
    <property type="molecule type" value="Genomic_DNA"/>
</dbReference>
<keyword evidence="3" id="KW-0238">DNA-binding</keyword>
<gene>
    <name evidence="6" type="ORF">Q9L42_014455</name>
</gene>
<feature type="domain" description="Tyr recombinase" evidence="5">
    <location>
        <begin position="201"/>
        <end position="382"/>
    </location>
</feature>
<evidence type="ECO:0000313" key="7">
    <source>
        <dbReference type="Proteomes" id="UP001225378"/>
    </source>
</evidence>
<dbReference type="InterPro" id="IPR002104">
    <property type="entry name" value="Integrase_catalytic"/>
</dbReference>
<dbReference type="SUPFAM" id="SSF56349">
    <property type="entry name" value="DNA breaking-rejoining enzymes"/>
    <property type="match status" value="1"/>
</dbReference>
<dbReference type="GO" id="GO:0003677">
    <property type="term" value="F:DNA binding"/>
    <property type="evidence" value="ECO:0007669"/>
    <property type="project" value="UniProtKB-KW"/>
</dbReference>
<dbReference type="InterPro" id="IPR053876">
    <property type="entry name" value="Phage_int_M"/>
</dbReference>
<evidence type="ECO:0000256" key="4">
    <source>
        <dbReference type="ARBA" id="ARBA00023172"/>
    </source>
</evidence>
<dbReference type="InterPro" id="IPR050808">
    <property type="entry name" value="Phage_Integrase"/>
</dbReference>
<dbReference type="PANTHER" id="PTHR30629">
    <property type="entry name" value="PROPHAGE INTEGRASE"/>
    <property type="match status" value="1"/>
</dbReference>
<evidence type="ECO:0000259" key="5">
    <source>
        <dbReference type="PROSITE" id="PS51898"/>
    </source>
</evidence>
<evidence type="ECO:0000256" key="1">
    <source>
        <dbReference type="ARBA" id="ARBA00008857"/>
    </source>
</evidence>
<dbReference type="Gene3D" id="1.10.443.10">
    <property type="entry name" value="Intergrase catalytic core"/>
    <property type="match status" value="1"/>
</dbReference>
<dbReference type="GO" id="GO:0006310">
    <property type="term" value="P:DNA recombination"/>
    <property type="evidence" value="ECO:0007669"/>
    <property type="project" value="UniProtKB-KW"/>
</dbReference>
<reference evidence="6 7" key="1">
    <citation type="journal article" date="2024" name="Microbiology">
        <title>Methylomarinum rosea sp. nov., a novel halophilic methanotrophic bacterium from the hypersaline Lake Elton.</title>
        <authorList>
            <person name="Suleimanov R.Z."/>
            <person name="Oshkin I.Y."/>
            <person name="Danilova O.V."/>
            <person name="Suzina N.E."/>
            <person name="Dedysh S.N."/>
        </authorList>
    </citation>
    <scope>NUCLEOTIDE SEQUENCE [LARGE SCALE GENOMIC DNA]</scope>
    <source>
        <strain evidence="6 7">Ch1-1</strain>
    </source>
</reference>
<dbReference type="PANTHER" id="PTHR30629:SF2">
    <property type="entry name" value="PROPHAGE INTEGRASE INTS-RELATED"/>
    <property type="match status" value="1"/>
</dbReference>
<dbReference type="AlphaFoldDB" id="A0AAU7NRE6"/>
<dbReference type="KEGG" id="mech:Q9L42_014455"/>
<name>A0AAU7NRE6_9GAMM</name>
<dbReference type="InterPro" id="IPR038488">
    <property type="entry name" value="Integrase_DNA-bd_sf"/>
</dbReference>
<dbReference type="GO" id="GO:0015074">
    <property type="term" value="P:DNA integration"/>
    <property type="evidence" value="ECO:0007669"/>
    <property type="project" value="UniProtKB-KW"/>
</dbReference>
<evidence type="ECO:0000313" key="6">
    <source>
        <dbReference type="EMBL" id="XBS19553.1"/>
    </source>
</evidence>
<dbReference type="PROSITE" id="PS51898">
    <property type="entry name" value="TYR_RECOMBINASE"/>
    <property type="match status" value="1"/>
</dbReference>
<evidence type="ECO:0000256" key="2">
    <source>
        <dbReference type="ARBA" id="ARBA00022908"/>
    </source>
</evidence>
<keyword evidence="4" id="KW-0233">DNA recombination</keyword>
<dbReference type="Pfam" id="PF00589">
    <property type="entry name" value="Phage_integrase"/>
    <property type="match status" value="1"/>
</dbReference>
<comment type="similarity">
    <text evidence="1">Belongs to the 'phage' integrase family.</text>
</comment>
<dbReference type="Pfam" id="PF13356">
    <property type="entry name" value="Arm-DNA-bind_3"/>
    <property type="match status" value="1"/>
</dbReference>
<dbReference type="Proteomes" id="UP001225378">
    <property type="component" value="Chromosome"/>
</dbReference>
<organism evidence="6 7">
    <name type="scientific">Methylomarinum roseum</name>
    <dbReference type="NCBI Taxonomy" id="3067653"/>
    <lineage>
        <taxon>Bacteria</taxon>
        <taxon>Pseudomonadati</taxon>
        <taxon>Pseudomonadota</taxon>
        <taxon>Gammaproteobacteria</taxon>
        <taxon>Methylococcales</taxon>
        <taxon>Methylococcaceae</taxon>
        <taxon>Methylomarinum</taxon>
    </lineage>
</organism>
<dbReference type="Gene3D" id="1.10.150.130">
    <property type="match status" value="1"/>
</dbReference>
<keyword evidence="2" id="KW-0229">DNA integration</keyword>
<dbReference type="Pfam" id="PF22022">
    <property type="entry name" value="Phage_int_M"/>
    <property type="match status" value="1"/>
</dbReference>
<dbReference type="InterPro" id="IPR010998">
    <property type="entry name" value="Integrase_recombinase_N"/>
</dbReference>
<keyword evidence="7" id="KW-1185">Reference proteome</keyword>
<dbReference type="InterPro" id="IPR011010">
    <property type="entry name" value="DNA_brk_join_enz"/>
</dbReference>
<proteinExistence type="inferred from homology"/>
<dbReference type="Gene3D" id="3.30.160.390">
    <property type="entry name" value="Integrase, DNA-binding domain"/>
    <property type="match status" value="1"/>
</dbReference>
<dbReference type="InterPro" id="IPR025166">
    <property type="entry name" value="Integrase_DNA_bind_dom"/>
</dbReference>
<sequence>MKITDRNARALRLGDGQKTAILSEDGLRLKLMNDSKRWEFRFSLNKKRYVMGLGNYPDVGVATVRKMKQQAAELVAQGINPIEQRKADKIKLEAENRDVKWLVDHFYTNYILKHRERPDQPKQIIDADILPGLGSVKLNDLTPMKVDAFLQGIVDRGSPKHANKVLTLLKQMFNYGISKGVMPTNPAATISKKLIGGEEHAREVFLSVDELKKLWLFLDSDEHGISQRYCIAFKLLILTGVRTGELLKARWGEIEGDVWTIPVEHIKTRKKNPKPHVVYLADQTKALFEQLKNDSDFIYPHQSGDKPVYEKTLSYVVRDSIQGKVVDKHWTPHDLRRSFATAQSEVIKTNLMVIEKLLNHSLGGMAAVYNKAEMLEERKQALQGWADYLYAIVYNNNVVQFKAG</sequence>